<dbReference type="GO" id="GO:0003924">
    <property type="term" value="F:GTPase activity"/>
    <property type="evidence" value="ECO:0007669"/>
    <property type="project" value="InterPro"/>
</dbReference>
<feature type="region of interest" description="Disordered" evidence="3">
    <location>
        <begin position="152"/>
        <end position="197"/>
    </location>
</feature>
<dbReference type="Pfam" id="PF00071">
    <property type="entry name" value="Ras"/>
    <property type="match status" value="1"/>
</dbReference>
<dbReference type="Proteomes" id="UP000235672">
    <property type="component" value="Unassembled WGS sequence"/>
</dbReference>
<protein>
    <submittedName>
        <fullName evidence="4">Ras-domain-containing protein</fullName>
    </submittedName>
</protein>
<dbReference type="SMART" id="SM00175">
    <property type="entry name" value="RAB"/>
    <property type="match status" value="1"/>
</dbReference>
<dbReference type="InterPro" id="IPR027417">
    <property type="entry name" value="P-loop_NTPase"/>
</dbReference>
<dbReference type="GO" id="GO:0005525">
    <property type="term" value="F:GTP binding"/>
    <property type="evidence" value="ECO:0007669"/>
    <property type="project" value="UniProtKB-KW"/>
</dbReference>
<evidence type="ECO:0000256" key="3">
    <source>
        <dbReference type="SAM" id="MobiDB-lite"/>
    </source>
</evidence>
<dbReference type="SMART" id="SM00174">
    <property type="entry name" value="RHO"/>
    <property type="match status" value="1"/>
</dbReference>
<proteinExistence type="predicted"/>
<dbReference type="PROSITE" id="PS51420">
    <property type="entry name" value="RHO"/>
    <property type="match status" value="1"/>
</dbReference>
<dbReference type="FunFam" id="3.40.50.300:FF:001447">
    <property type="entry name" value="Ras-related protein Rab-1B"/>
    <property type="match status" value="1"/>
</dbReference>
<name>A0A2J6QHH8_9HELO</name>
<evidence type="ECO:0000313" key="5">
    <source>
        <dbReference type="Proteomes" id="UP000235672"/>
    </source>
</evidence>
<keyword evidence="5" id="KW-1185">Reference proteome</keyword>
<reference evidence="4 5" key="1">
    <citation type="submission" date="2016-05" db="EMBL/GenBank/DDBJ databases">
        <title>A degradative enzymes factory behind the ericoid mycorrhizal symbiosis.</title>
        <authorList>
            <consortium name="DOE Joint Genome Institute"/>
            <person name="Martino E."/>
            <person name="Morin E."/>
            <person name="Grelet G."/>
            <person name="Kuo A."/>
            <person name="Kohler A."/>
            <person name="Daghino S."/>
            <person name="Barry K."/>
            <person name="Choi C."/>
            <person name="Cichocki N."/>
            <person name="Clum A."/>
            <person name="Copeland A."/>
            <person name="Hainaut M."/>
            <person name="Haridas S."/>
            <person name="Labutti K."/>
            <person name="Lindquist E."/>
            <person name="Lipzen A."/>
            <person name="Khouja H.-R."/>
            <person name="Murat C."/>
            <person name="Ohm R."/>
            <person name="Olson A."/>
            <person name="Spatafora J."/>
            <person name="Veneault-Fourrey C."/>
            <person name="Henrissat B."/>
            <person name="Grigoriev I."/>
            <person name="Martin F."/>
            <person name="Perotto S."/>
        </authorList>
    </citation>
    <scope>NUCLEOTIDE SEQUENCE [LARGE SCALE GENOMIC DNA]</scope>
    <source>
        <strain evidence="4 5">UAMH 7357</strain>
    </source>
</reference>
<accession>A0A2J6QHH8</accession>
<dbReference type="STRING" id="1745343.A0A2J6QHH8"/>
<dbReference type="InterPro" id="IPR005225">
    <property type="entry name" value="Small_GTP-bd"/>
</dbReference>
<dbReference type="SMART" id="SM00173">
    <property type="entry name" value="RAS"/>
    <property type="match status" value="1"/>
</dbReference>
<dbReference type="CDD" id="cd00154">
    <property type="entry name" value="Rab"/>
    <property type="match status" value="1"/>
</dbReference>
<dbReference type="AlphaFoldDB" id="A0A2J6QHH8"/>
<dbReference type="PROSITE" id="PS51417">
    <property type="entry name" value="ARF"/>
    <property type="match status" value="1"/>
</dbReference>
<sequence length="305" mass="33218">MAQSLEAKIVVLGSQGVGKTSLVHRYVKNQFQPASTTSTVGASFLTKRVVDDESDTVVRLQIWDTAGQERFRSISRLYYRGANACILCYSITDTTSFEEMGVWLTELRRNLPPGIILHVVGTKADLVARDPSLRQVPFERCIAYVAENLAPGMSSTPPATATPGGILDGSAHRTFLGQGGGPSATLDGARSPSSKRSSGFWGQEVGWDCCHEVSAESGEGVDEVFRVITRKLVEQNRKIREQLTNATQSPSPGETGGGDYFSRPGGSFRVGRDRRSWFGVPVETYIQEATPDGQPPQLKTRRKCC</sequence>
<gene>
    <name evidence="4" type="ORF">NA56DRAFT_564673</name>
</gene>
<evidence type="ECO:0000313" key="4">
    <source>
        <dbReference type="EMBL" id="PMD25722.1"/>
    </source>
</evidence>
<evidence type="ECO:0000256" key="2">
    <source>
        <dbReference type="ARBA" id="ARBA00023134"/>
    </source>
</evidence>
<dbReference type="PROSITE" id="PS51419">
    <property type="entry name" value="RAB"/>
    <property type="match status" value="1"/>
</dbReference>
<dbReference type="EMBL" id="KZ613469">
    <property type="protein sequence ID" value="PMD25722.1"/>
    <property type="molecule type" value="Genomic_DNA"/>
</dbReference>
<dbReference type="OrthoDB" id="25896at2759"/>
<dbReference type="PANTHER" id="PTHR24073">
    <property type="entry name" value="DRAB5-RELATED"/>
    <property type="match status" value="1"/>
</dbReference>
<feature type="region of interest" description="Disordered" evidence="3">
    <location>
        <begin position="242"/>
        <end position="272"/>
    </location>
</feature>
<dbReference type="PRINTS" id="PR00449">
    <property type="entry name" value="RASTRNSFRMNG"/>
</dbReference>
<dbReference type="PROSITE" id="PS51421">
    <property type="entry name" value="RAS"/>
    <property type="match status" value="1"/>
</dbReference>
<dbReference type="NCBIfam" id="TIGR00231">
    <property type="entry name" value="small_GTP"/>
    <property type="match status" value="1"/>
</dbReference>
<keyword evidence="1" id="KW-0547">Nucleotide-binding</keyword>
<evidence type="ECO:0000256" key="1">
    <source>
        <dbReference type="ARBA" id="ARBA00022741"/>
    </source>
</evidence>
<dbReference type="InterPro" id="IPR001806">
    <property type="entry name" value="Small_GTPase"/>
</dbReference>
<keyword evidence="2" id="KW-0342">GTP-binding</keyword>
<feature type="compositionally biased region" description="Polar residues" evidence="3">
    <location>
        <begin position="242"/>
        <end position="252"/>
    </location>
</feature>
<organism evidence="4 5">
    <name type="scientific">Hyaloscypha hepaticicola</name>
    <dbReference type="NCBI Taxonomy" id="2082293"/>
    <lineage>
        <taxon>Eukaryota</taxon>
        <taxon>Fungi</taxon>
        <taxon>Dikarya</taxon>
        <taxon>Ascomycota</taxon>
        <taxon>Pezizomycotina</taxon>
        <taxon>Leotiomycetes</taxon>
        <taxon>Helotiales</taxon>
        <taxon>Hyaloscyphaceae</taxon>
        <taxon>Hyaloscypha</taxon>
    </lineage>
</organism>
<feature type="region of interest" description="Disordered" evidence="3">
    <location>
        <begin position="286"/>
        <end position="305"/>
    </location>
</feature>
<dbReference type="Gene3D" id="3.40.50.300">
    <property type="entry name" value="P-loop containing nucleotide triphosphate hydrolases"/>
    <property type="match status" value="1"/>
</dbReference>
<dbReference type="SUPFAM" id="SSF52540">
    <property type="entry name" value="P-loop containing nucleoside triphosphate hydrolases"/>
    <property type="match status" value="1"/>
</dbReference>